<reference evidence="1" key="2">
    <citation type="submission" date="2008-12" db="EMBL/GenBank/DDBJ databases">
        <title>Improved gene annotation of the rice (Oryza sativa) genomes.</title>
        <authorList>
            <person name="Wang J."/>
            <person name="Li R."/>
            <person name="Fan W."/>
            <person name="Huang Q."/>
            <person name="Zhang J."/>
            <person name="Zhou Y."/>
            <person name="Hu Y."/>
            <person name="Zi S."/>
            <person name="Li J."/>
            <person name="Ni P."/>
            <person name="Zheng H."/>
            <person name="Zhang Y."/>
            <person name="Zhao M."/>
            <person name="Hao Q."/>
            <person name="McDermott J."/>
            <person name="Samudrala R."/>
            <person name="Kristiansen K."/>
            <person name="Wong G.K.-S."/>
        </authorList>
    </citation>
    <scope>NUCLEOTIDE SEQUENCE</scope>
</reference>
<proteinExistence type="predicted"/>
<accession>A0A8J8XNL0</accession>
<gene>
    <name evidence="1" type="ORF">OsJ_36449</name>
</gene>
<dbReference type="Proteomes" id="UP000007752">
    <property type="component" value="Chromosome 12"/>
</dbReference>
<sequence length="235" mass="25527">MASPSPAAWPQRTPDEVEDIITRKILLIDRLSLSDQPAGNPSPFAYLASSFRHAADKACKISTIRDAALRAHLAASIAHLRGLILSYARIVVGNPDTFPSPHNAPHPAAELLVFLLPVAAAVVVATPPSSPQCRQRWRTALRPAGAHVGRVRPQALARLLTPLLLLHLRGERRVLGCLRAIKLFGCAVTHRYNKNGWNGVEGAIKFDDGMEGGSNFLVAQRKASSFLMAHREKPL</sequence>
<organism evidence="1">
    <name type="scientific">Oryza sativa subsp. japonica</name>
    <name type="common">Rice</name>
    <dbReference type="NCBI Taxonomy" id="39947"/>
    <lineage>
        <taxon>Eukaryota</taxon>
        <taxon>Viridiplantae</taxon>
        <taxon>Streptophyta</taxon>
        <taxon>Embryophyta</taxon>
        <taxon>Tracheophyta</taxon>
        <taxon>Spermatophyta</taxon>
        <taxon>Magnoliopsida</taxon>
        <taxon>Liliopsida</taxon>
        <taxon>Poales</taxon>
        <taxon>Poaceae</taxon>
        <taxon>BOP clade</taxon>
        <taxon>Oryzoideae</taxon>
        <taxon>Oryzeae</taxon>
        <taxon>Oryzinae</taxon>
        <taxon>Oryza</taxon>
        <taxon>Oryza sativa</taxon>
    </lineage>
</organism>
<dbReference type="EMBL" id="CM000149">
    <property type="protein sequence ID" value="EEE53398.1"/>
    <property type="molecule type" value="Genomic_DNA"/>
</dbReference>
<dbReference type="AlphaFoldDB" id="A0A8J8XNL0"/>
<protein>
    <submittedName>
        <fullName evidence="1">Uncharacterized protein</fullName>
    </submittedName>
</protein>
<reference evidence="1" key="1">
    <citation type="journal article" date="2005" name="PLoS Biol.">
        <title>The genomes of Oryza sativa: a history of duplications.</title>
        <authorList>
            <person name="Yu J."/>
            <person name="Wang J."/>
            <person name="Lin W."/>
            <person name="Li S."/>
            <person name="Li H."/>
            <person name="Zhou J."/>
            <person name="Ni P."/>
            <person name="Dong W."/>
            <person name="Hu S."/>
            <person name="Zeng C."/>
            <person name="Zhang J."/>
            <person name="Zhang Y."/>
            <person name="Li R."/>
            <person name="Xu Z."/>
            <person name="Li S."/>
            <person name="Li X."/>
            <person name="Zheng H."/>
            <person name="Cong L."/>
            <person name="Lin L."/>
            <person name="Yin J."/>
            <person name="Geng J."/>
            <person name="Li G."/>
            <person name="Shi J."/>
            <person name="Liu J."/>
            <person name="Lv H."/>
            <person name="Li J."/>
            <person name="Wang J."/>
            <person name="Deng Y."/>
            <person name="Ran L."/>
            <person name="Shi X."/>
            <person name="Wang X."/>
            <person name="Wu Q."/>
            <person name="Li C."/>
            <person name="Ren X."/>
            <person name="Wang J."/>
            <person name="Wang X."/>
            <person name="Li D."/>
            <person name="Liu D."/>
            <person name="Zhang X."/>
            <person name="Ji Z."/>
            <person name="Zhao W."/>
            <person name="Sun Y."/>
            <person name="Zhang Z."/>
            <person name="Bao J."/>
            <person name="Han Y."/>
            <person name="Dong L."/>
            <person name="Ji J."/>
            <person name="Chen P."/>
            <person name="Wu S."/>
            <person name="Liu J."/>
            <person name="Xiao Y."/>
            <person name="Bu D."/>
            <person name="Tan J."/>
            <person name="Yang L."/>
            <person name="Ye C."/>
            <person name="Zhang J."/>
            <person name="Xu J."/>
            <person name="Zhou Y."/>
            <person name="Yu Y."/>
            <person name="Zhang B."/>
            <person name="Zhuang S."/>
            <person name="Wei H."/>
            <person name="Liu B."/>
            <person name="Lei M."/>
            <person name="Yu H."/>
            <person name="Li Y."/>
            <person name="Xu H."/>
            <person name="Wei S."/>
            <person name="He X."/>
            <person name="Fang L."/>
            <person name="Zhang Z."/>
            <person name="Zhang Y."/>
            <person name="Huang X."/>
            <person name="Su Z."/>
            <person name="Tong W."/>
            <person name="Li J."/>
            <person name="Tong Z."/>
            <person name="Li S."/>
            <person name="Ye J."/>
            <person name="Wang L."/>
            <person name="Fang L."/>
            <person name="Lei T."/>
            <person name="Chen C."/>
            <person name="Chen H."/>
            <person name="Xu Z."/>
            <person name="Li H."/>
            <person name="Huang H."/>
            <person name="Zhang F."/>
            <person name="Xu H."/>
            <person name="Li N."/>
            <person name="Zhao C."/>
            <person name="Li S."/>
            <person name="Dong L."/>
            <person name="Huang Y."/>
            <person name="Li L."/>
            <person name="Xi Y."/>
            <person name="Qi Q."/>
            <person name="Li W."/>
            <person name="Zhang B."/>
            <person name="Hu W."/>
            <person name="Zhang Y."/>
            <person name="Tian X."/>
            <person name="Jiao Y."/>
            <person name="Liang X."/>
            <person name="Jin J."/>
            <person name="Gao L."/>
            <person name="Zheng W."/>
            <person name="Hao B."/>
            <person name="Liu S."/>
            <person name="Wang W."/>
            <person name="Yuan L."/>
            <person name="Cao M."/>
            <person name="McDermott J."/>
            <person name="Samudrala R."/>
            <person name="Wang J."/>
            <person name="Wong G.K."/>
            <person name="Yang H."/>
        </authorList>
    </citation>
    <scope>NUCLEOTIDE SEQUENCE [LARGE SCALE GENOMIC DNA]</scope>
</reference>
<name>A0A8J8XNL0_ORYSJ</name>
<evidence type="ECO:0000313" key="1">
    <source>
        <dbReference type="EMBL" id="EEE53398.1"/>
    </source>
</evidence>